<evidence type="ECO:0000313" key="2">
    <source>
        <dbReference type="Proteomes" id="UP000541857"/>
    </source>
</evidence>
<dbReference type="EMBL" id="JACGLT010000021">
    <property type="protein sequence ID" value="MBA6154574.1"/>
    <property type="molecule type" value="Genomic_DNA"/>
</dbReference>
<dbReference type="Proteomes" id="UP000541857">
    <property type="component" value="Unassembled WGS sequence"/>
</dbReference>
<comment type="caution">
    <text evidence="1">The sequence shown here is derived from an EMBL/GenBank/DDBJ whole genome shotgun (WGS) entry which is preliminary data.</text>
</comment>
<sequence length="91" mass="10784">MIIKEAVLNKPKSPISIKFTKTEKPFVFLDQDYGRYRCNHVMAQLQKKLKINGLPQNDFFKKHLENCVIASEEFVDREEFKAVIQKLRNKQ</sequence>
<accession>A0A7W2R561</accession>
<evidence type="ECO:0000313" key="1">
    <source>
        <dbReference type="EMBL" id="MBA6154574.1"/>
    </source>
</evidence>
<proteinExistence type="predicted"/>
<name>A0A7W2R561_9FLAO</name>
<gene>
    <name evidence="1" type="ORF">H3Z82_17775</name>
</gene>
<reference evidence="1 2" key="1">
    <citation type="submission" date="2020-07" db="EMBL/GenBank/DDBJ databases">
        <title>Bacterium isolated from marine sediment.</title>
        <authorList>
            <person name="Shang D."/>
        </authorList>
    </citation>
    <scope>NUCLEOTIDE SEQUENCE [LARGE SCALE GENOMIC DNA]</scope>
    <source>
        <strain evidence="1 2">F6074</strain>
    </source>
</reference>
<keyword evidence="2" id="KW-1185">Reference proteome</keyword>
<dbReference type="AlphaFoldDB" id="A0A7W2R561"/>
<organism evidence="1 2">
    <name type="scientific">Gelidibacter maritimus</name>
    <dbReference type="NCBI Taxonomy" id="2761487"/>
    <lineage>
        <taxon>Bacteria</taxon>
        <taxon>Pseudomonadati</taxon>
        <taxon>Bacteroidota</taxon>
        <taxon>Flavobacteriia</taxon>
        <taxon>Flavobacteriales</taxon>
        <taxon>Flavobacteriaceae</taxon>
        <taxon>Gelidibacter</taxon>
    </lineage>
</organism>
<protein>
    <submittedName>
        <fullName evidence="1">Uncharacterized protein</fullName>
    </submittedName>
</protein>
<dbReference type="RefSeq" id="WP_182206846.1">
    <property type="nucleotide sequence ID" value="NZ_JACGLT010000021.1"/>
</dbReference>